<dbReference type="EMBL" id="JBHMCA010000024">
    <property type="protein sequence ID" value="MFB9444173.1"/>
    <property type="molecule type" value="Genomic_DNA"/>
</dbReference>
<dbReference type="Proteomes" id="UP001589608">
    <property type="component" value="Unassembled WGS sequence"/>
</dbReference>
<evidence type="ECO:0000256" key="1">
    <source>
        <dbReference type="SAM" id="MobiDB-lite"/>
    </source>
</evidence>
<dbReference type="CDD" id="cd06587">
    <property type="entry name" value="VOC"/>
    <property type="match status" value="1"/>
</dbReference>
<keyword evidence="2" id="KW-1133">Transmembrane helix</keyword>
<feature type="domain" description="VOC" evidence="3">
    <location>
        <begin position="723"/>
        <end position="840"/>
    </location>
</feature>
<feature type="compositionally biased region" description="Polar residues" evidence="1">
    <location>
        <begin position="452"/>
        <end position="462"/>
    </location>
</feature>
<evidence type="ECO:0000259" key="3">
    <source>
        <dbReference type="PROSITE" id="PS51819"/>
    </source>
</evidence>
<feature type="region of interest" description="Disordered" evidence="1">
    <location>
        <begin position="646"/>
        <end position="671"/>
    </location>
</feature>
<gene>
    <name evidence="4" type="ORF">ACFFTR_13915</name>
</gene>
<proteinExistence type="predicted"/>
<dbReference type="InterPro" id="IPR037523">
    <property type="entry name" value="VOC_core"/>
</dbReference>
<name>A0ABV5M5P5_9ACTN</name>
<keyword evidence="2" id="KW-0472">Membrane</keyword>
<dbReference type="InterPro" id="IPR004360">
    <property type="entry name" value="Glyas_Fos-R_dOase_dom"/>
</dbReference>
<accession>A0ABV5M5P5</accession>
<feature type="transmembrane region" description="Helical" evidence="2">
    <location>
        <begin position="15"/>
        <end position="32"/>
    </location>
</feature>
<dbReference type="Gene3D" id="3.10.180.10">
    <property type="entry name" value="2,3-Dihydroxybiphenyl 1,2-Dioxygenase, domain 1"/>
    <property type="match status" value="1"/>
</dbReference>
<dbReference type="Pfam" id="PF00903">
    <property type="entry name" value="Glyoxalase"/>
    <property type="match status" value="1"/>
</dbReference>
<evidence type="ECO:0000313" key="5">
    <source>
        <dbReference type="Proteomes" id="UP001589608"/>
    </source>
</evidence>
<feature type="region of interest" description="Disordered" evidence="1">
    <location>
        <begin position="601"/>
        <end position="628"/>
    </location>
</feature>
<organism evidence="4 5">
    <name type="scientific">Dactylosporangium vinaceum</name>
    <dbReference type="NCBI Taxonomy" id="53362"/>
    <lineage>
        <taxon>Bacteria</taxon>
        <taxon>Bacillati</taxon>
        <taxon>Actinomycetota</taxon>
        <taxon>Actinomycetes</taxon>
        <taxon>Micromonosporales</taxon>
        <taxon>Micromonosporaceae</taxon>
        <taxon>Dactylosporangium</taxon>
    </lineage>
</organism>
<sequence length="844" mass="89268">MPSSKGASSNDGRKLVIASLMLFGGFLAMCGLGQSKSLVVALGVLVIAAGPVALMVINNRNRVRLFVQGTAVVEDITTPSTQGARSARAKLRLTITATGIRGVSVTGVDPAVPLDRWPERGAVLPVQVLKGNPRKFTVLWDRVQTHQEVGRSGGDNSLGELEEDFAALNAAHLSGGNGAAGDNYTYDSDEPYRRPDAYAQLPADNTPTLTNLPPVEAEIDEPAGAVATVAPPADAPRQSLRERLGFPPRQATRPRHAAGDPVHHPPAPLGGDGEGPGHTPLEPLDATPPAAGPVVTEDEAATPAPGPREAAEPVVDEPAAAEPMVDEDAAATATETITDEPEAQRPTVIGEEDEPIIMRLRSAPRPGGHRRPSPHPRSGAHDRVRRTRPGRSHPVSADPPPLPPTLTPPPPEPQPEPTAAQPLTAQPPAAEPLTADPLATESLTAEPLTADPLTTESPTTGSPGAESLSADPRAADPRAAERRTAEPLGTEPLGTEPPGAGPVEMPRAAEATVIERPETRAEPDVEASDTFTIPESDSQVPPPEPDPNAGAEVEWWMGADDPRPQVAYYPDRESEAPPTRALYTPPPVIEGELADPAAAAAEPMAGTQPVIDAEPEPKSGSAWSANGRGPVPVGAGLYSAPPVFRAPVEDEDDEDGEPVAPDPYATEHYLPSDGHVDLAEFENAADEDEEDADRLEEQALPNGAVAEFLAAGPRKPTTMPLDGVNGVSITLIVSDLQRSRRFYRDTLGLTELDSGDTSAVLETGSARVVLRRVADMPPVDRRVVHLNLDVPDVYEAYERLREQGVDFVHRPRVVPQGEQLELCSATFRDPDGHAIALTRWELRR</sequence>
<feature type="compositionally biased region" description="Basic and acidic residues" evidence="1">
    <location>
        <begin position="473"/>
        <end position="485"/>
    </location>
</feature>
<dbReference type="PROSITE" id="PS51819">
    <property type="entry name" value="VOC"/>
    <property type="match status" value="1"/>
</dbReference>
<feature type="transmembrane region" description="Helical" evidence="2">
    <location>
        <begin position="39"/>
        <end position="57"/>
    </location>
</feature>
<feature type="compositionally biased region" description="Polar residues" evidence="1">
    <location>
        <begin position="529"/>
        <end position="539"/>
    </location>
</feature>
<comment type="caution">
    <text evidence="4">The sequence shown here is derived from an EMBL/GenBank/DDBJ whole genome shotgun (WGS) entry which is preliminary data.</text>
</comment>
<feature type="region of interest" description="Disordered" evidence="1">
    <location>
        <begin position="174"/>
        <end position="213"/>
    </location>
</feature>
<reference evidence="4 5" key="1">
    <citation type="submission" date="2024-09" db="EMBL/GenBank/DDBJ databases">
        <authorList>
            <person name="Sun Q."/>
            <person name="Mori K."/>
        </authorList>
    </citation>
    <scope>NUCLEOTIDE SEQUENCE [LARGE SCALE GENOMIC DNA]</scope>
    <source>
        <strain evidence="4 5">JCM 3307</strain>
    </source>
</reference>
<keyword evidence="2" id="KW-0812">Transmembrane</keyword>
<feature type="compositionally biased region" description="Low complexity" evidence="1">
    <location>
        <begin position="312"/>
        <end position="323"/>
    </location>
</feature>
<keyword evidence="5" id="KW-1185">Reference proteome</keyword>
<feature type="compositionally biased region" description="Basic and acidic residues" evidence="1">
    <location>
        <begin position="513"/>
        <end position="523"/>
    </location>
</feature>
<dbReference type="RefSeq" id="WP_223098433.1">
    <property type="nucleotide sequence ID" value="NZ_CP061913.1"/>
</dbReference>
<evidence type="ECO:0000313" key="4">
    <source>
        <dbReference type="EMBL" id="MFB9444173.1"/>
    </source>
</evidence>
<protein>
    <submittedName>
        <fullName evidence="4">VOC family protein</fullName>
    </submittedName>
</protein>
<feature type="compositionally biased region" description="Low complexity" evidence="1">
    <location>
        <begin position="417"/>
        <end position="435"/>
    </location>
</feature>
<dbReference type="SUPFAM" id="SSF54593">
    <property type="entry name" value="Glyoxalase/Bleomycin resistance protein/Dihydroxybiphenyl dioxygenase"/>
    <property type="match status" value="1"/>
</dbReference>
<feature type="region of interest" description="Disordered" evidence="1">
    <location>
        <begin position="249"/>
        <end position="589"/>
    </location>
</feature>
<feature type="compositionally biased region" description="Pro residues" evidence="1">
    <location>
        <begin position="397"/>
        <end position="416"/>
    </location>
</feature>
<dbReference type="InterPro" id="IPR029068">
    <property type="entry name" value="Glyas_Bleomycin-R_OHBP_Dase"/>
</dbReference>
<evidence type="ECO:0000256" key="2">
    <source>
        <dbReference type="SAM" id="Phobius"/>
    </source>
</evidence>